<organism evidence="10 11">
    <name type="scientific">Saccoglossus kowalevskii</name>
    <name type="common">Acorn worm</name>
    <dbReference type="NCBI Taxonomy" id="10224"/>
    <lineage>
        <taxon>Eukaryota</taxon>
        <taxon>Metazoa</taxon>
        <taxon>Hemichordata</taxon>
        <taxon>Enteropneusta</taxon>
        <taxon>Harrimaniidae</taxon>
        <taxon>Saccoglossus</taxon>
    </lineage>
</organism>
<dbReference type="Pfam" id="PF02755">
    <property type="entry name" value="RPEL"/>
    <property type="match status" value="2"/>
</dbReference>
<dbReference type="PANTHER" id="PTHR22793:SF12">
    <property type="entry name" value="MYOCARDIN-RELATED TRANSCRIPTION FACTOR, ISOFORM H"/>
    <property type="match status" value="1"/>
</dbReference>
<gene>
    <name evidence="11" type="primary">LOC100374790</name>
</gene>
<dbReference type="PROSITE" id="PS50800">
    <property type="entry name" value="SAP"/>
    <property type="match status" value="1"/>
</dbReference>
<evidence type="ECO:0000256" key="5">
    <source>
        <dbReference type="ARBA" id="ARBA00023163"/>
    </source>
</evidence>
<dbReference type="Gene3D" id="1.10.720.30">
    <property type="entry name" value="SAP domain"/>
    <property type="match status" value="1"/>
</dbReference>
<feature type="compositionally biased region" description="Low complexity" evidence="8">
    <location>
        <begin position="504"/>
        <end position="525"/>
    </location>
</feature>
<feature type="region of interest" description="Disordered" evidence="8">
    <location>
        <begin position="387"/>
        <end position="442"/>
    </location>
</feature>
<evidence type="ECO:0000256" key="6">
    <source>
        <dbReference type="ARBA" id="ARBA00023242"/>
    </source>
</evidence>
<dbReference type="InterPro" id="IPR004018">
    <property type="entry name" value="RPEL_repeat"/>
</dbReference>
<feature type="region of interest" description="Disordered" evidence="8">
    <location>
        <begin position="788"/>
        <end position="823"/>
    </location>
</feature>
<evidence type="ECO:0000256" key="3">
    <source>
        <dbReference type="ARBA" id="ARBA00023015"/>
    </source>
</evidence>
<feature type="region of interest" description="Disordered" evidence="8">
    <location>
        <begin position="504"/>
        <end position="529"/>
    </location>
</feature>
<feature type="compositionally biased region" description="Pro residues" evidence="8">
    <location>
        <begin position="793"/>
        <end position="817"/>
    </location>
</feature>
<evidence type="ECO:0000256" key="1">
    <source>
        <dbReference type="ARBA" id="ARBA00004123"/>
    </source>
</evidence>
<dbReference type="SUPFAM" id="SSF68906">
    <property type="entry name" value="SAP domain"/>
    <property type="match status" value="1"/>
</dbReference>
<keyword evidence="5" id="KW-0804">Transcription</keyword>
<feature type="compositionally biased region" description="Low complexity" evidence="8">
    <location>
        <begin position="892"/>
        <end position="917"/>
    </location>
</feature>
<feature type="region of interest" description="Disordered" evidence="8">
    <location>
        <begin position="891"/>
        <end position="929"/>
    </location>
</feature>
<feature type="repeat" description="RPEL" evidence="7">
    <location>
        <begin position="185"/>
        <end position="210"/>
    </location>
</feature>
<feature type="compositionally biased region" description="Basic and acidic residues" evidence="8">
    <location>
        <begin position="415"/>
        <end position="433"/>
    </location>
</feature>
<keyword evidence="10" id="KW-1185">Reference proteome</keyword>
<sequence>MLHVTPPLGGAAATSSLSTTAATNFSTAAVNFPNVATNITTTVPASFSTTVPSSFTGFTSASTSSWPGVTATNSKEITNLTLCGAGNPFIKGGSLPNPFSISRPRVAAMGTTTITTIGVGDLEEAEHHEPVIKRDLTKNMDVLALKLKQRRSREELVNQGIIPPLKTPPAFHEQRQRLVRAQVGDHLQRKIRMRPERDELVKHHILEDTKYEPLVHSNQMRLKRARLSSDLNEKIRNRPGPLELIEGNILKTEPAVEDAVKSGDVPFLKTNSLDVDADVFNDDTQEISDDALSPPQPMEAVAPGGLASIPSPPDSLAFLTKQEDEEEPDNRYTILPQQHTFTFAPTGNANTVTMSTSSLTNAINRVTQVVNQQQQQFKQQQQQQMQQQQAAASLKSGQQSTKHTTRKNKQKKTKPKEIKFHEYKPPNEQHTKSEPQPSMDSSYSVLLQQQQLFLQLQLQLQQQQQGHFILPNPPINPQQPITTAQLQQLSHQTTSTATVTTATVSTSSSIGSPSPTSSTPQSKQTICKSKSTTNLEDMKVPELKAELKIRGLPVSGNKQQLVERLRTSCNKLNNGSTSATTSSNSTTTFTASSASTTATTDASNLHKVASAPNMITEDSLNASLNSAPGSLSSPPVSPGGSSEYSHSINLPNSPMSVADPMSPPQVIMHTQHPLTANITQVVSPAQKQTVTVTQPTVQPVTFSISAPATPTPSTTVSSLAAPMDIDSNSNMGASTSGGEMMDITDFDFGDLSKSNEILIHQRRLIGALQEQLRSRDQQLFEMQRQTIPEPLLSNPPSPQSAPNQAPPPPPPPPPPHPLNFFLDSEHTLPSTLLTPTTQQAKVKSQVPPVPNLFEDSEVQVPNQQHPLIVTLPDGHQTILFTTATGQPVTNLSNSSISKSASLPSSPTGTTTSLETPGIPRSTTNPSLEDTMRLPSYYEAVSLKNGNKSGKRAEKDQYLEDLLETLIQNGYNPPPSTPRHFDVHSFPTVITSTTTATPTAVVFTTVPILANTTPQNIPSKTIILNQPVTVATKPSSLNRQAPPALTINSAINALAPSGDKLSQSLPRQVLATELPMDVDNGDPSLAALDLSTSDRDMLDLQNSKIDTAGSKMPKVKIEPIEIESQHSPLGSTPSIDSELNWLDLVIPGSATGLTPVSGVPPAMNFSLDPSSALGSDPFSINFYDLADVSTPTELYHLEGDQLDNIPID</sequence>
<evidence type="ECO:0000256" key="7">
    <source>
        <dbReference type="PROSITE-ProRule" id="PRU00401"/>
    </source>
</evidence>
<keyword evidence="4" id="KW-0175">Coiled coil</keyword>
<dbReference type="RefSeq" id="XP_002738998.2">
    <property type="nucleotide sequence ID" value="XM_002738952.2"/>
</dbReference>
<evidence type="ECO:0000256" key="8">
    <source>
        <dbReference type="SAM" id="MobiDB-lite"/>
    </source>
</evidence>
<dbReference type="PANTHER" id="PTHR22793">
    <property type="entry name" value="MYOCARDIN-RELATED TRANSCRIPTION FACTOR-RELATED"/>
    <property type="match status" value="1"/>
</dbReference>
<evidence type="ECO:0000313" key="10">
    <source>
        <dbReference type="Proteomes" id="UP000694865"/>
    </source>
</evidence>
<feature type="region of interest" description="Disordered" evidence="8">
    <location>
        <begin position="620"/>
        <end position="645"/>
    </location>
</feature>
<dbReference type="Pfam" id="PF02037">
    <property type="entry name" value="SAP"/>
    <property type="match status" value="1"/>
</dbReference>
<keyword evidence="6" id="KW-0539">Nucleus</keyword>
<protein>
    <submittedName>
        <fullName evidence="11">MKL/myocardin-like protein 2-like</fullName>
    </submittedName>
</protein>
<accession>A0ABM0GWP4</accession>
<dbReference type="GeneID" id="100374790"/>
<feature type="repeat" description="RPEL" evidence="7">
    <location>
        <begin position="141"/>
        <end position="166"/>
    </location>
</feature>
<feature type="domain" description="SAP" evidence="9">
    <location>
        <begin position="535"/>
        <end position="569"/>
    </location>
</feature>
<dbReference type="Proteomes" id="UP000694865">
    <property type="component" value="Unplaced"/>
</dbReference>
<keyword evidence="3" id="KW-0805">Transcription regulation</keyword>
<proteinExistence type="predicted"/>
<dbReference type="InterPro" id="IPR003034">
    <property type="entry name" value="SAP_dom"/>
</dbReference>
<dbReference type="InterPro" id="IPR036361">
    <property type="entry name" value="SAP_dom_sf"/>
</dbReference>
<dbReference type="Gene3D" id="6.10.150.10">
    <property type="match status" value="1"/>
</dbReference>
<feature type="repeat" description="RPEL" evidence="7">
    <location>
        <begin position="229"/>
        <end position="254"/>
    </location>
</feature>
<keyword evidence="2" id="KW-0677">Repeat</keyword>
<reference evidence="11" key="1">
    <citation type="submission" date="2025-08" db="UniProtKB">
        <authorList>
            <consortium name="RefSeq"/>
        </authorList>
    </citation>
    <scope>IDENTIFICATION</scope>
    <source>
        <tissue evidence="11">Testes</tissue>
    </source>
</reference>
<evidence type="ECO:0000256" key="2">
    <source>
        <dbReference type="ARBA" id="ARBA00022737"/>
    </source>
</evidence>
<evidence type="ECO:0000259" key="9">
    <source>
        <dbReference type="PROSITE" id="PS50800"/>
    </source>
</evidence>
<dbReference type="SMART" id="SM00513">
    <property type="entry name" value="SAP"/>
    <property type="match status" value="1"/>
</dbReference>
<dbReference type="SMART" id="SM00707">
    <property type="entry name" value="RPEL"/>
    <property type="match status" value="3"/>
</dbReference>
<dbReference type="Gene3D" id="6.10.140.2040">
    <property type="match status" value="1"/>
</dbReference>
<name>A0ABM0GWP4_SACKO</name>
<evidence type="ECO:0000313" key="11">
    <source>
        <dbReference type="RefSeq" id="XP_002738998.2"/>
    </source>
</evidence>
<dbReference type="PROSITE" id="PS51073">
    <property type="entry name" value="RPEL"/>
    <property type="match status" value="3"/>
</dbReference>
<evidence type="ECO:0000256" key="4">
    <source>
        <dbReference type="ARBA" id="ARBA00023054"/>
    </source>
</evidence>
<comment type="subcellular location">
    <subcellularLocation>
        <location evidence="1">Nucleus</location>
    </subcellularLocation>
</comment>
<feature type="compositionally biased region" description="Basic residues" evidence="8">
    <location>
        <begin position="403"/>
        <end position="414"/>
    </location>
</feature>
<dbReference type="InterPro" id="IPR043451">
    <property type="entry name" value="Myocardin-like"/>
</dbReference>
<feature type="compositionally biased region" description="Low complexity" evidence="8">
    <location>
        <begin position="626"/>
        <end position="645"/>
    </location>
</feature>